<dbReference type="Proteomes" id="UP000002051">
    <property type="component" value="Chromosome 4"/>
</dbReference>
<dbReference type="SUPFAM" id="SSF81383">
    <property type="entry name" value="F-box domain"/>
    <property type="match status" value="1"/>
</dbReference>
<dbReference type="InterPro" id="IPR001810">
    <property type="entry name" value="F-box_dom"/>
</dbReference>
<dbReference type="EnsemblPlants" id="KEH29181">
    <property type="protein sequence ID" value="KEH29181"/>
    <property type="gene ID" value="MTR_4g027370"/>
</dbReference>
<dbReference type="InterPro" id="IPR017451">
    <property type="entry name" value="F-box-assoc_interact_dom"/>
</dbReference>
<reference evidence="3" key="3">
    <citation type="submission" date="2015-04" db="UniProtKB">
        <authorList>
            <consortium name="EnsemblPlants"/>
        </authorList>
    </citation>
    <scope>IDENTIFICATION</scope>
    <source>
        <strain evidence="3">cv. Jemalong A17</strain>
    </source>
</reference>
<gene>
    <name evidence="2" type="ordered locus">MTR_4g027370</name>
</gene>
<dbReference type="NCBIfam" id="TIGR01640">
    <property type="entry name" value="F_box_assoc_1"/>
    <property type="match status" value="1"/>
</dbReference>
<dbReference type="AlphaFoldDB" id="A0A072UI97"/>
<reference evidence="2 4" key="1">
    <citation type="journal article" date="2011" name="Nature">
        <title>The Medicago genome provides insight into the evolution of rhizobial symbioses.</title>
        <authorList>
            <person name="Young N.D."/>
            <person name="Debelle F."/>
            <person name="Oldroyd G.E."/>
            <person name="Geurts R."/>
            <person name="Cannon S.B."/>
            <person name="Udvardi M.K."/>
            <person name="Benedito V.A."/>
            <person name="Mayer K.F."/>
            <person name="Gouzy J."/>
            <person name="Schoof H."/>
            <person name="Van de Peer Y."/>
            <person name="Proost S."/>
            <person name="Cook D.R."/>
            <person name="Meyers B.C."/>
            <person name="Spannagl M."/>
            <person name="Cheung F."/>
            <person name="De Mita S."/>
            <person name="Krishnakumar V."/>
            <person name="Gundlach H."/>
            <person name="Zhou S."/>
            <person name="Mudge J."/>
            <person name="Bharti A.K."/>
            <person name="Murray J.D."/>
            <person name="Naoumkina M.A."/>
            <person name="Rosen B."/>
            <person name="Silverstein K.A."/>
            <person name="Tang H."/>
            <person name="Rombauts S."/>
            <person name="Zhao P.X."/>
            <person name="Zhou P."/>
            <person name="Barbe V."/>
            <person name="Bardou P."/>
            <person name="Bechner M."/>
            <person name="Bellec A."/>
            <person name="Berger A."/>
            <person name="Berges H."/>
            <person name="Bidwell S."/>
            <person name="Bisseling T."/>
            <person name="Choisne N."/>
            <person name="Couloux A."/>
            <person name="Denny R."/>
            <person name="Deshpande S."/>
            <person name="Dai X."/>
            <person name="Doyle J.J."/>
            <person name="Dudez A.M."/>
            <person name="Farmer A.D."/>
            <person name="Fouteau S."/>
            <person name="Franken C."/>
            <person name="Gibelin C."/>
            <person name="Gish J."/>
            <person name="Goldstein S."/>
            <person name="Gonzalez A.J."/>
            <person name="Green P.J."/>
            <person name="Hallab A."/>
            <person name="Hartog M."/>
            <person name="Hua A."/>
            <person name="Humphray S.J."/>
            <person name="Jeong D.H."/>
            <person name="Jing Y."/>
            <person name="Jocker A."/>
            <person name="Kenton S.M."/>
            <person name="Kim D.J."/>
            <person name="Klee K."/>
            <person name="Lai H."/>
            <person name="Lang C."/>
            <person name="Lin S."/>
            <person name="Macmil S.L."/>
            <person name="Magdelenat G."/>
            <person name="Matthews L."/>
            <person name="McCorrison J."/>
            <person name="Monaghan E.L."/>
            <person name="Mun J.H."/>
            <person name="Najar F.Z."/>
            <person name="Nicholson C."/>
            <person name="Noirot C."/>
            <person name="O'Bleness M."/>
            <person name="Paule C.R."/>
            <person name="Poulain J."/>
            <person name="Prion F."/>
            <person name="Qin B."/>
            <person name="Qu C."/>
            <person name="Retzel E.F."/>
            <person name="Riddle C."/>
            <person name="Sallet E."/>
            <person name="Samain S."/>
            <person name="Samson N."/>
            <person name="Sanders I."/>
            <person name="Saurat O."/>
            <person name="Scarpelli C."/>
            <person name="Schiex T."/>
            <person name="Segurens B."/>
            <person name="Severin A.J."/>
            <person name="Sherrier D.J."/>
            <person name="Shi R."/>
            <person name="Sims S."/>
            <person name="Singer S.R."/>
            <person name="Sinharoy S."/>
            <person name="Sterck L."/>
            <person name="Viollet A."/>
            <person name="Wang B.B."/>
            <person name="Wang K."/>
            <person name="Wang M."/>
            <person name="Wang X."/>
            <person name="Warfsmann J."/>
            <person name="Weissenbach J."/>
            <person name="White D.D."/>
            <person name="White J.D."/>
            <person name="Wiley G.B."/>
            <person name="Wincker P."/>
            <person name="Xing Y."/>
            <person name="Yang L."/>
            <person name="Yao Z."/>
            <person name="Ying F."/>
            <person name="Zhai J."/>
            <person name="Zhou L."/>
            <person name="Zuber A."/>
            <person name="Denarie J."/>
            <person name="Dixon R.A."/>
            <person name="May G.D."/>
            <person name="Schwartz D.C."/>
            <person name="Rogers J."/>
            <person name="Quetier F."/>
            <person name="Town C.D."/>
            <person name="Roe B.A."/>
        </authorList>
    </citation>
    <scope>NUCLEOTIDE SEQUENCE [LARGE SCALE GENOMIC DNA]</scope>
    <source>
        <strain evidence="2">A17</strain>
        <strain evidence="3 4">cv. Jemalong A17</strain>
    </source>
</reference>
<sequence>MKRKKISIAAARTKVDEAESRELCPYFDNLPSHLTAHILLRLPFKSVLICKSVCKVWKTMISESQFAKLHFERSPISLMIRTRHRVSRTLYLLECEPDKFEIGSNNHVKLAPIFKLPLRSFRDKRDQINIESKRPFRAARLVSGKNNDNSDRGRQSLYIDCNRDIDKFDIVNSCNGLLCLSDPSFGNPIVICNPVTGEFIRLPESTTNRTRVRMQGQAGFGFQPKTNEYKVISVWIRHVKQANQWVFERVILEINTLGTTSWRNVEVDPQISFSSLKYPTCVNGALHWIRFEDEQRSILVFCFESERLQSFPSPPHVFGNHNVYCSRPISMGELKGFLYICDPTFISNVSMWVMNEYGIGESWTKIYNIDTSFNPLDRVPRGYGLSWPIKHFEEGAAILSYHSFNCFTYYEPEKYGFKVFRIHGSRKNYFEVIQHIPSLISLKDVLKGVNIEVLNIHSRCAKFKLRGEKESLVKSLLPKKSTSAFVLIGVQILNYMKKMKILNDVLTSSSGGEAFGEEYS</sequence>
<reference evidence="2 4" key="2">
    <citation type="journal article" date="2014" name="BMC Genomics">
        <title>An improved genome release (version Mt4.0) for the model legume Medicago truncatula.</title>
        <authorList>
            <person name="Tang H."/>
            <person name="Krishnakumar V."/>
            <person name="Bidwell S."/>
            <person name="Rosen B."/>
            <person name="Chan A."/>
            <person name="Zhou S."/>
            <person name="Gentzbittel L."/>
            <person name="Childs K.L."/>
            <person name="Yandell M."/>
            <person name="Gundlach H."/>
            <person name="Mayer K.F."/>
            <person name="Schwartz D.C."/>
            <person name="Town C.D."/>
        </authorList>
    </citation>
    <scope>GENOME REANNOTATION</scope>
    <source>
        <strain evidence="2">A17</strain>
        <strain evidence="3 4">cv. Jemalong A17</strain>
    </source>
</reference>
<evidence type="ECO:0000313" key="3">
    <source>
        <dbReference type="EnsemblPlants" id="KEH29181"/>
    </source>
</evidence>
<dbReference type="SMART" id="SM00256">
    <property type="entry name" value="FBOX"/>
    <property type="match status" value="1"/>
</dbReference>
<dbReference type="InterPro" id="IPR036047">
    <property type="entry name" value="F-box-like_dom_sf"/>
</dbReference>
<evidence type="ECO:0000259" key="1">
    <source>
        <dbReference type="PROSITE" id="PS50181"/>
    </source>
</evidence>
<dbReference type="Pfam" id="PF00646">
    <property type="entry name" value="F-box"/>
    <property type="match status" value="1"/>
</dbReference>
<dbReference type="InterPro" id="IPR050796">
    <property type="entry name" value="SCF_F-box_component"/>
</dbReference>
<dbReference type="PANTHER" id="PTHR31672">
    <property type="entry name" value="BNACNNG10540D PROTEIN"/>
    <property type="match status" value="1"/>
</dbReference>
<dbReference type="PROSITE" id="PS50181">
    <property type="entry name" value="FBOX"/>
    <property type="match status" value="1"/>
</dbReference>
<proteinExistence type="predicted"/>
<organism evidence="2 4">
    <name type="scientific">Medicago truncatula</name>
    <name type="common">Barrel medic</name>
    <name type="synonym">Medicago tribuloides</name>
    <dbReference type="NCBI Taxonomy" id="3880"/>
    <lineage>
        <taxon>Eukaryota</taxon>
        <taxon>Viridiplantae</taxon>
        <taxon>Streptophyta</taxon>
        <taxon>Embryophyta</taxon>
        <taxon>Tracheophyta</taxon>
        <taxon>Spermatophyta</taxon>
        <taxon>Magnoliopsida</taxon>
        <taxon>eudicotyledons</taxon>
        <taxon>Gunneridae</taxon>
        <taxon>Pentapetalae</taxon>
        <taxon>rosids</taxon>
        <taxon>fabids</taxon>
        <taxon>Fabales</taxon>
        <taxon>Fabaceae</taxon>
        <taxon>Papilionoideae</taxon>
        <taxon>50 kb inversion clade</taxon>
        <taxon>NPAAA clade</taxon>
        <taxon>Hologalegina</taxon>
        <taxon>IRL clade</taxon>
        <taxon>Trifolieae</taxon>
        <taxon>Medicago</taxon>
    </lineage>
</organism>
<keyword evidence="4" id="KW-1185">Reference proteome</keyword>
<accession>A0A072UI97</accession>
<evidence type="ECO:0000313" key="4">
    <source>
        <dbReference type="Proteomes" id="UP000002051"/>
    </source>
</evidence>
<protein>
    <submittedName>
        <fullName evidence="2">F-box protein interaction domain protein</fullName>
    </submittedName>
</protein>
<dbReference type="InterPro" id="IPR013187">
    <property type="entry name" value="F-box-assoc_dom_typ3"/>
</dbReference>
<name>A0A072UI97_MEDTR</name>
<dbReference type="EMBL" id="CM001220">
    <property type="protein sequence ID" value="KEH29181.1"/>
    <property type="molecule type" value="Genomic_DNA"/>
</dbReference>
<dbReference type="HOGENOM" id="CLU_027176_1_1_1"/>
<dbReference type="Pfam" id="PF08268">
    <property type="entry name" value="FBA_3"/>
    <property type="match status" value="1"/>
</dbReference>
<dbReference type="Gene3D" id="1.20.1280.50">
    <property type="match status" value="1"/>
</dbReference>
<dbReference type="PANTHER" id="PTHR31672:SF13">
    <property type="entry name" value="F-BOX PROTEIN CPR30-LIKE"/>
    <property type="match status" value="1"/>
</dbReference>
<evidence type="ECO:0000313" key="2">
    <source>
        <dbReference type="EMBL" id="KEH29181.1"/>
    </source>
</evidence>
<feature type="domain" description="F-box" evidence="1">
    <location>
        <begin position="24"/>
        <end position="69"/>
    </location>
</feature>